<evidence type="ECO:0000256" key="6">
    <source>
        <dbReference type="PROSITE-ProRule" id="PRU00169"/>
    </source>
</evidence>
<dbReference type="InterPro" id="IPR011006">
    <property type="entry name" value="CheY-like_superfamily"/>
</dbReference>
<dbReference type="RefSeq" id="WP_070731755.1">
    <property type="nucleotide sequence ID" value="NZ_MDZC01000010.1"/>
</dbReference>
<keyword evidence="1 6" id="KW-0597">Phosphoprotein</keyword>
<accession>A0A1G1TDA4</accession>
<keyword evidence="5" id="KW-0804">Transcription</keyword>
<keyword evidence="4" id="KW-0238">DNA-binding</keyword>
<organism evidence="8 9">
    <name type="scientific">Hymenobacter glacialis</name>
    <dbReference type="NCBI Taxonomy" id="1908236"/>
    <lineage>
        <taxon>Bacteria</taxon>
        <taxon>Pseudomonadati</taxon>
        <taxon>Bacteroidota</taxon>
        <taxon>Cytophagia</taxon>
        <taxon>Cytophagales</taxon>
        <taxon>Hymenobacteraceae</taxon>
        <taxon>Hymenobacter</taxon>
    </lineage>
</organism>
<dbReference type="Proteomes" id="UP000177791">
    <property type="component" value="Unassembled WGS sequence"/>
</dbReference>
<dbReference type="GO" id="GO:0003677">
    <property type="term" value="F:DNA binding"/>
    <property type="evidence" value="ECO:0007669"/>
    <property type="project" value="UniProtKB-KW"/>
</dbReference>
<feature type="domain" description="Response regulatory" evidence="7">
    <location>
        <begin position="5"/>
        <end position="121"/>
    </location>
</feature>
<evidence type="ECO:0000256" key="3">
    <source>
        <dbReference type="ARBA" id="ARBA00023015"/>
    </source>
</evidence>
<dbReference type="CDD" id="cd17574">
    <property type="entry name" value="REC_OmpR"/>
    <property type="match status" value="1"/>
</dbReference>
<dbReference type="PANTHER" id="PTHR44591:SF3">
    <property type="entry name" value="RESPONSE REGULATORY DOMAIN-CONTAINING PROTEIN"/>
    <property type="match status" value="1"/>
</dbReference>
<dbReference type="InterPro" id="IPR001789">
    <property type="entry name" value="Sig_transdc_resp-reg_receiver"/>
</dbReference>
<evidence type="ECO:0000256" key="5">
    <source>
        <dbReference type="ARBA" id="ARBA00023163"/>
    </source>
</evidence>
<comment type="caution">
    <text evidence="8">The sequence shown here is derived from an EMBL/GenBank/DDBJ whole genome shotgun (WGS) entry which is preliminary data.</text>
</comment>
<evidence type="ECO:0000256" key="1">
    <source>
        <dbReference type="ARBA" id="ARBA00022553"/>
    </source>
</evidence>
<dbReference type="PROSITE" id="PS50110">
    <property type="entry name" value="RESPONSE_REGULATORY"/>
    <property type="match status" value="1"/>
</dbReference>
<dbReference type="FunFam" id="3.40.50.2300:FF:000001">
    <property type="entry name" value="DNA-binding response regulator PhoB"/>
    <property type="match status" value="1"/>
</dbReference>
<evidence type="ECO:0000313" key="9">
    <source>
        <dbReference type="Proteomes" id="UP000177791"/>
    </source>
</evidence>
<dbReference type="Gene3D" id="3.40.50.2300">
    <property type="match status" value="1"/>
</dbReference>
<feature type="modified residue" description="4-aspartylphosphate" evidence="6">
    <location>
        <position position="54"/>
    </location>
</feature>
<dbReference type="SUPFAM" id="SSF52172">
    <property type="entry name" value="CheY-like"/>
    <property type="match status" value="1"/>
</dbReference>
<evidence type="ECO:0000313" key="8">
    <source>
        <dbReference type="EMBL" id="OGX88851.1"/>
    </source>
</evidence>
<dbReference type="PANTHER" id="PTHR44591">
    <property type="entry name" value="STRESS RESPONSE REGULATOR PROTEIN 1"/>
    <property type="match status" value="1"/>
</dbReference>
<reference evidence="8 9" key="1">
    <citation type="submission" date="2016-08" db="EMBL/GenBank/DDBJ databases">
        <title>Hymenobacter coccineus sp. nov., Hymenobacter lapidarius sp. nov. and Hymenobacter glacialis sp. nov., isolated from Antarctic soil.</title>
        <authorList>
            <person name="Sedlacek I."/>
            <person name="Kralova S."/>
            <person name="Kyrova K."/>
            <person name="Maslanova I."/>
            <person name="Stankova E."/>
            <person name="Vrbovska V."/>
            <person name="Nemec M."/>
            <person name="Bartak M."/>
            <person name="Svec P."/>
            <person name="Busse H.-J."/>
            <person name="Pantucek R."/>
        </authorList>
    </citation>
    <scope>NUCLEOTIDE SEQUENCE [LARGE SCALE GENOMIC DNA]</scope>
    <source>
        <strain evidence="8 9">CCM 8648</strain>
    </source>
</reference>
<dbReference type="Pfam" id="PF00072">
    <property type="entry name" value="Response_reg"/>
    <property type="match status" value="1"/>
</dbReference>
<sequence length="127" mass="14323">MKVPHILIVDDEPNIVMSLEFLMRKNGYQVGIARNGTEALAAIAQTCYDLVLLDVMMPDVDGYQVCRELRELPGNENTRVIFLSAKSREADVQKGYEVGADLYISKPFSTRQLVEKVRELLAHPVSR</sequence>
<name>A0A1G1TDA4_9BACT</name>
<evidence type="ECO:0000256" key="4">
    <source>
        <dbReference type="ARBA" id="ARBA00023125"/>
    </source>
</evidence>
<dbReference type="SMART" id="SM00448">
    <property type="entry name" value="REC"/>
    <property type="match status" value="1"/>
</dbReference>
<dbReference type="InterPro" id="IPR050595">
    <property type="entry name" value="Bact_response_regulator"/>
</dbReference>
<protein>
    <submittedName>
        <fullName evidence="8">Transcriptional regulator</fullName>
    </submittedName>
</protein>
<evidence type="ECO:0000259" key="7">
    <source>
        <dbReference type="PROSITE" id="PS50110"/>
    </source>
</evidence>
<dbReference type="EMBL" id="MDZC01000010">
    <property type="protein sequence ID" value="OGX88851.1"/>
    <property type="molecule type" value="Genomic_DNA"/>
</dbReference>
<gene>
    <name evidence="8" type="ORF">BEN48_07810</name>
</gene>
<dbReference type="GO" id="GO:0000160">
    <property type="term" value="P:phosphorelay signal transduction system"/>
    <property type="evidence" value="ECO:0007669"/>
    <property type="project" value="UniProtKB-KW"/>
</dbReference>
<dbReference type="STRING" id="1908236.BEN48_07810"/>
<proteinExistence type="predicted"/>
<evidence type="ECO:0000256" key="2">
    <source>
        <dbReference type="ARBA" id="ARBA00023012"/>
    </source>
</evidence>
<keyword evidence="2" id="KW-0902">Two-component regulatory system</keyword>
<dbReference type="OrthoDB" id="9789181at2"/>
<keyword evidence="3" id="KW-0805">Transcription regulation</keyword>
<dbReference type="AlphaFoldDB" id="A0A1G1TDA4"/>
<keyword evidence="9" id="KW-1185">Reference proteome</keyword>